<sequence>MALSASSSAIVVTAVIAALAMGAGLIIGYLLRPAMTNNSTSELFVDTHNQTFAHLLENCGDEARELPEVKKYLATHDVEACRAYTCDIPIPNTYQVYHLDGDDKITIDGKLNEKAWKDVDWSDLFIDIKGPNFPAPKFETRIKLRWDDTHLYFAAYLEETDVWANRSLHDTTVYQDNAIQILLDTRQSNHKYKEITINALGTVSDMMLTRPYMNDGEPLSFWESDVSRAVYVDGPINDPSTENKFWTVEMSVPFKTLFAGIYRQNDFPSDGETWRANFVRPEWETEVVSGKYLKRLDVDASWWVWSSPGVSNIHLPDRWGLLQFSKSKVNTSNFKLDKEWVITNALLDTFRAEKAYKAVTGRFTDDLSLLDIPPYVLSKRCVKDVKVELDWGGFTATAIPNDSTMKEGHIRTDRYIWYGDEKEEFF</sequence>
<dbReference type="Gene3D" id="2.60.40.1190">
    <property type="match status" value="1"/>
</dbReference>
<feature type="transmembrane region" description="Helical" evidence="1">
    <location>
        <begin position="6"/>
        <end position="31"/>
    </location>
</feature>
<keyword evidence="4" id="KW-1185">Reference proteome</keyword>
<dbReference type="EMBL" id="JAZGQO010000007">
    <property type="protein sequence ID" value="KAK6181281.1"/>
    <property type="molecule type" value="Genomic_DNA"/>
</dbReference>
<evidence type="ECO:0000313" key="4">
    <source>
        <dbReference type="Proteomes" id="UP001347796"/>
    </source>
</evidence>
<proteinExistence type="predicted"/>
<evidence type="ECO:0000259" key="2">
    <source>
        <dbReference type="Pfam" id="PF06452"/>
    </source>
</evidence>
<name>A0AAN8JRH1_PATCE</name>
<keyword evidence="1" id="KW-0812">Transmembrane</keyword>
<dbReference type="Proteomes" id="UP001347796">
    <property type="component" value="Unassembled WGS sequence"/>
</dbReference>
<keyword evidence="1" id="KW-0472">Membrane</keyword>
<protein>
    <recommendedName>
        <fullName evidence="2">Carbohydrate-binding domain-containing protein</fullName>
    </recommendedName>
</protein>
<dbReference type="SUPFAM" id="SSF49344">
    <property type="entry name" value="CBD9-like"/>
    <property type="match status" value="1"/>
</dbReference>
<evidence type="ECO:0000313" key="3">
    <source>
        <dbReference type="EMBL" id="KAK6181281.1"/>
    </source>
</evidence>
<reference evidence="3 4" key="1">
    <citation type="submission" date="2024-01" db="EMBL/GenBank/DDBJ databases">
        <title>The genome of the rayed Mediterranean limpet Patella caerulea (Linnaeus, 1758).</title>
        <authorList>
            <person name="Anh-Thu Weber A."/>
            <person name="Halstead-Nussloch G."/>
        </authorList>
    </citation>
    <scope>NUCLEOTIDE SEQUENCE [LARGE SCALE GENOMIC DNA]</scope>
    <source>
        <strain evidence="3">AATW-2023a</strain>
        <tissue evidence="3">Whole specimen</tissue>
    </source>
</reference>
<comment type="caution">
    <text evidence="3">The sequence shown here is derived from an EMBL/GenBank/DDBJ whole genome shotgun (WGS) entry which is preliminary data.</text>
</comment>
<dbReference type="PANTHER" id="PTHR35532:SF5">
    <property type="entry name" value="CARBOHYDRATE-BINDING DOMAIN-CONTAINING PROTEIN"/>
    <property type="match status" value="1"/>
</dbReference>
<accession>A0AAN8JRH1</accession>
<dbReference type="PANTHER" id="PTHR35532">
    <property type="entry name" value="SIMILAR TO POLYHYDROXYALKANOATE DEPOLYMERASE"/>
    <property type="match status" value="1"/>
</dbReference>
<organism evidence="3 4">
    <name type="scientific">Patella caerulea</name>
    <name type="common">Rayed Mediterranean limpet</name>
    <dbReference type="NCBI Taxonomy" id="87958"/>
    <lineage>
        <taxon>Eukaryota</taxon>
        <taxon>Metazoa</taxon>
        <taxon>Spiralia</taxon>
        <taxon>Lophotrochozoa</taxon>
        <taxon>Mollusca</taxon>
        <taxon>Gastropoda</taxon>
        <taxon>Patellogastropoda</taxon>
        <taxon>Patelloidea</taxon>
        <taxon>Patellidae</taxon>
        <taxon>Patella</taxon>
    </lineage>
</organism>
<dbReference type="InterPro" id="IPR010502">
    <property type="entry name" value="Carb-bd_dom_fam9"/>
</dbReference>
<keyword evidence="1" id="KW-1133">Transmembrane helix</keyword>
<evidence type="ECO:0000256" key="1">
    <source>
        <dbReference type="SAM" id="Phobius"/>
    </source>
</evidence>
<feature type="domain" description="Carbohydrate-binding" evidence="2">
    <location>
        <begin position="107"/>
        <end position="194"/>
    </location>
</feature>
<dbReference type="Pfam" id="PF06452">
    <property type="entry name" value="CBM9_1"/>
    <property type="match status" value="1"/>
</dbReference>
<gene>
    <name evidence="3" type="ORF">SNE40_009169</name>
</gene>
<dbReference type="GO" id="GO:0016052">
    <property type="term" value="P:carbohydrate catabolic process"/>
    <property type="evidence" value="ECO:0007669"/>
    <property type="project" value="InterPro"/>
</dbReference>
<dbReference type="AlphaFoldDB" id="A0AAN8JRH1"/>
<dbReference type="CDD" id="cd09620">
    <property type="entry name" value="CBM9_like_3"/>
    <property type="match status" value="1"/>
</dbReference>
<dbReference type="GO" id="GO:0030246">
    <property type="term" value="F:carbohydrate binding"/>
    <property type="evidence" value="ECO:0007669"/>
    <property type="project" value="InterPro"/>
</dbReference>
<dbReference type="GO" id="GO:0004553">
    <property type="term" value="F:hydrolase activity, hydrolyzing O-glycosyl compounds"/>
    <property type="evidence" value="ECO:0007669"/>
    <property type="project" value="InterPro"/>
</dbReference>